<dbReference type="CDD" id="cd00371">
    <property type="entry name" value="HMA"/>
    <property type="match status" value="1"/>
</dbReference>
<dbReference type="RefSeq" id="WP_331787582.1">
    <property type="nucleotide sequence ID" value="NZ_JAVFKM010000009.1"/>
</dbReference>
<feature type="transmembrane region" description="Helical" evidence="10">
    <location>
        <begin position="350"/>
        <end position="373"/>
    </location>
</feature>
<dbReference type="Pfam" id="PF00702">
    <property type="entry name" value="Hydrolase"/>
    <property type="match status" value="1"/>
</dbReference>
<evidence type="ECO:0000256" key="1">
    <source>
        <dbReference type="ARBA" id="ARBA00004651"/>
    </source>
</evidence>
<feature type="transmembrane region" description="Helical" evidence="10">
    <location>
        <begin position="151"/>
        <end position="174"/>
    </location>
</feature>
<dbReference type="SUPFAM" id="SSF56784">
    <property type="entry name" value="HAD-like"/>
    <property type="match status" value="1"/>
</dbReference>
<feature type="region of interest" description="Disordered" evidence="11">
    <location>
        <begin position="70"/>
        <end position="90"/>
    </location>
</feature>
<evidence type="ECO:0000256" key="10">
    <source>
        <dbReference type="RuleBase" id="RU362081"/>
    </source>
</evidence>
<keyword evidence="3 10" id="KW-0812">Transmembrane</keyword>
<dbReference type="PANTHER" id="PTHR43520:SF8">
    <property type="entry name" value="P-TYPE CU(+) TRANSPORTER"/>
    <property type="match status" value="1"/>
</dbReference>
<evidence type="ECO:0000313" key="14">
    <source>
        <dbReference type="Proteomes" id="UP001348265"/>
    </source>
</evidence>
<keyword evidence="6 10" id="KW-0067">ATP-binding</keyword>
<dbReference type="InterPro" id="IPR036163">
    <property type="entry name" value="HMA_dom_sf"/>
</dbReference>
<dbReference type="InterPro" id="IPR018303">
    <property type="entry name" value="ATPase_P-typ_P_site"/>
</dbReference>
<dbReference type="SFLD" id="SFLDG00002">
    <property type="entry name" value="C1.7:_P-type_atpase_like"/>
    <property type="match status" value="1"/>
</dbReference>
<dbReference type="NCBIfam" id="TIGR01494">
    <property type="entry name" value="ATPase_P-type"/>
    <property type="match status" value="2"/>
</dbReference>
<dbReference type="PRINTS" id="PR00119">
    <property type="entry name" value="CATATPASE"/>
</dbReference>
<keyword evidence="9 10" id="KW-0472">Membrane</keyword>
<dbReference type="SUPFAM" id="SSF81653">
    <property type="entry name" value="Calcium ATPase, transduction domain A"/>
    <property type="match status" value="1"/>
</dbReference>
<dbReference type="Proteomes" id="UP001348265">
    <property type="component" value="Unassembled WGS sequence"/>
</dbReference>
<comment type="subcellular location">
    <subcellularLocation>
        <location evidence="1">Cell membrane</location>
        <topology evidence="1">Multi-pass membrane protein</topology>
    </subcellularLocation>
</comment>
<feature type="transmembrane region" description="Helical" evidence="10">
    <location>
        <begin position="745"/>
        <end position="763"/>
    </location>
</feature>
<feature type="transmembrane region" description="Helical" evidence="10">
    <location>
        <begin position="379"/>
        <end position="407"/>
    </location>
</feature>
<keyword evidence="7" id="KW-1278">Translocase</keyword>
<evidence type="ECO:0000256" key="7">
    <source>
        <dbReference type="ARBA" id="ARBA00022967"/>
    </source>
</evidence>
<evidence type="ECO:0000256" key="9">
    <source>
        <dbReference type="ARBA" id="ARBA00023136"/>
    </source>
</evidence>
<organism evidence="13 14">
    <name type="scientific">Streptomyces chrestomyceticus</name>
    <dbReference type="NCBI Taxonomy" id="68185"/>
    <lineage>
        <taxon>Bacteria</taxon>
        <taxon>Bacillati</taxon>
        <taxon>Actinomycetota</taxon>
        <taxon>Actinomycetes</taxon>
        <taxon>Kitasatosporales</taxon>
        <taxon>Streptomycetaceae</taxon>
        <taxon>Streptomyces</taxon>
    </lineage>
</organism>
<evidence type="ECO:0000256" key="8">
    <source>
        <dbReference type="ARBA" id="ARBA00022989"/>
    </source>
</evidence>
<feature type="domain" description="HMA" evidence="12">
    <location>
        <begin position="4"/>
        <end position="68"/>
    </location>
</feature>
<dbReference type="InterPro" id="IPR044492">
    <property type="entry name" value="P_typ_ATPase_HD_dom"/>
</dbReference>
<dbReference type="SFLD" id="SFLDS00003">
    <property type="entry name" value="Haloacid_Dehalogenase"/>
    <property type="match status" value="1"/>
</dbReference>
<dbReference type="Pfam" id="PF00403">
    <property type="entry name" value="HMA"/>
    <property type="match status" value="1"/>
</dbReference>
<keyword evidence="5 10" id="KW-0547">Nucleotide-binding</keyword>
<dbReference type="PRINTS" id="PR00120">
    <property type="entry name" value="HATPASE"/>
</dbReference>
<dbReference type="InterPro" id="IPR017969">
    <property type="entry name" value="Heavy-metal-associated_CS"/>
</dbReference>
<comment type="similarity">
    <text evidence="2 10">Belongs to the cation transport ATPase (P-type) (TC 3.A.3) family. Type IB subfamily.</text>
</comment>
<dbReference type="PROSITE" id="PS01229">
    <property type="entry name" value="COF_2"/>
    <property type="match status" value="1"/>
</dbReference>
<dbReference type="InterPro" id="IPR059000">
    <property type="entry name" value="ATPase_P-type_domA"/>
</dbReference>
<protein>
    <submittedName>
        <fullName evidence="13">Cation-translocating P-type ATPase</fullName>
    </submittedName>
</protein>
<keyword evidence="14" id="KW-1185">Reference proteome</keyword>
<sequence>MSERVTVLTVGGMTCAACVNRVEKKLGRLDGVTATVNLATGKARVRHPPGLPVTDLLATVEAAGFTAELPESEPADPAQGVPSPEGQAPDGERDRLLVTALLSVPVLVLSMVPAWQFRNWQWLCFALTAPVAVWGALPFHRRAARGLRHGAATMDTLVSLGVAASFAWSAYALFLSGGTAHFYLEAAVGVPLFVLAGRRLEAGARRGTGSALRALAELVDKDVSVRVPVAAAGQGSSGGFAGGAGTVERRVPVARLQVGDRFLVRPGERVATDGTVVEGSSALDLSLVTGESGPVEVGPGSAVVGGAVNVGGLLEVRAAAVGADTRLARITRLVEEAQTGKTQAQRLADAVAGVFVPAVLAVSVTVLGFWLGAGADPQAAVTAAVAVLVVACPCALGLATPTALLAATGRGAQLGILVSGPQALERLRRIDTLVLDKTGTLTTGRMSVIAMTTCAGATGASGTTVASGTTGAAGAPATTGAPGLTADETLRLAAAVEHGSEHPLARAITAYGDLRREAVAEHRPPPTARHFVATAGYGVTGEVDGRSVTVGRPGELSALPAPLADAVRTAEAAGHTAVLVTVDGTPQAVFSIGDTLRPDCYRAVDHLRRLGLRPVLATGDRTATARAVAGHLGITEIHAGALPEEKAALVTTLKEHGGRVAVVGDGVNDAAALARADLGIALGSGTDAAIGAADVTVLREDLQAVPDAVRLARRTLGTIRANLVWAFGYNLVTVPLAAVGRLDPMIAAAAMSASSLLVVGNSLRLRAWKPASRTTRAVKTSRTSITPDTP</sequence>
<dbReference type="Gene3D" id="3.30.70.100">
    <property type="match status" value="1"/>
</dbReference>
<evidence type="ECO:0000259" key="12">
    <source>
        <dbReference type="PROSITE" id="PS50846"/>
    </source>
</evidence>
<dbReference type="PROSITE" id="PS01047">
    <property type="entry name" value="HMA_1"/>
    <property type="match status" value="1"/>
</dbReference>
<feature type="transmembrane region" description="Helical" evidence="10">
    <location>
        <begin position="180"/>
        <end position="197"/>
    </location>
</feature>
<dbReference type="SUPFAM" id="SSF81665">
    <property type="entry name" value="Calcium ATPase, transmembrane domain M"/>
    <property type="match status" value="1"/>
</dbReference>
<dbReference type="NCBIfam" id="TIGR01525">
    <property type="entry name" value="ATPase-IB_hvy"/>
    <property type="match status" value="1"/>
</dbReference>
<accession>A0ABU7WVU8</accession>
<evidence type="ECO:0000256" key="4">
    <source>
        <dbReference type="ARBA" id="ARBA00022723"/>
    </source>
</evidence>
<dbReference type="PANTHER" id="PTHR43520">
    <property type="entry name" value="ATP7, ISOFORM B"/>
    <property type="match status" value="1"/>
</dbReference>
<evidence type="ECO:0000256" key="6">
    <source>
        <dbReference type="ARBA" id="ARBA00022840"/>
    </source>
</evidence>
<comment type="caution">
    <text evidence="13">The sequence shown here is derived from an EMBL/GenBank/DDBJ whole genome shotgun (WGS) entry which is preliminary data.</text>
</comment>
<feature type="transmembrane region" description="Helical" evidence="10">
    <location>
        <begin position="96"/>
        <end position="114"/>
    </location>
</feature>
<reference evidence="13 14" key="1">
    <citation type="submission" date="2023-08" db="EMBL/GenBank/DDBJ databases">
        <authorList>
            <person name="Sharma P."/>
            <person name="Verma V."/>
            <person name="Mohan M.K."/>
            <person name="Dubey A.K."/>
        </authorList>
    </citation>
    <scope>NUCLEOTIDE SEQUENCE [LARGE SCALE GENOMIC DNA]</scope>
    <source>
        <strain evidence="13 14">ADP4</strain>
    </source>
</reference>
<dbReference type="Gene3D" id="2.70.150.10">
    <property type="entry name" value="Calcium-transporting ATPase, cytoplasmic transduction domain A"/>
    <property type="match status" value="1"/>
</dbReference>
<dbReference type="InterPro" id="IPR027256">
    <property type="entry name" value="P-typ_ATPase_IB"/>
</dbReference>
<dbReference type="SUPFAM" id="SSF55008">
    <property type="entry name" value="HMA, heavy metal-associated domain"/>
    <property type="match status" value="1"/>
</dbReference>
<dbReference type="EMBL" id="JAVFKM010000009">
    <property type="protein sequence ID" value="MEF3115401.1"/>
    <property type="molecule type" value="Genomic_DNA"/>
</dbReference>
<evidence type="ECO:0000256" key="5">
    <source>
        <dbReference type="ARBA" id="ARBA00022741"/>
    </source>
</evidence>
<dbReference type="InterPro" id="IPR006121">
    <property type="entry name" value="HMA_dom"/>
</dbReference>
<dbReference type="Pfam" id="PF00122">
    <property type="entry name" value="E1-E2_ATPase"/>
    <property type="match status" value="1"/>
</dbReference>
<evidence type="ECO:0000256" key="11">
    <source>
        <dbReference type="SAM" id="MobiDB-lite"/>
    </source>
</evidence>
<dbReference type="InterPro" id="IPR001757">
    <property type="entry name" value="P_typ_ATPase"/>
</dbReference>
<evidence type="ECO:0000256" key="2">
    <source>
        <dbReference type="ARBA" id="ARBA00006024"/>
    </source>
</evidence>
<dbReference type="InterPro" id="IPR023214">
    <property type="entry name" value="HAD_sf"/>
</dbReference>
<dbReference type="InterPro" id="IPR023298">
    <property type="entry name" value="ATPase_P-typ_TM_dom_sf"/>
</dbReference>
<gene>
    <name evidence="13" type="ORF">RB636_19695</name>
</gene>
<dbReference type="PROSITE" id="PS50846">
    <property type="entry name" value="HMA_2"/>
    <property type="match status" value="1"/>
</dbReference>
<dbReference type="InterPro" id="IPR023299">
    <property type="entry name" value="ATPase_P-typ_cyto_dom_N"/>
</dbReference>
<dbReference type="InterPro" id="IPR008250">
    <property type="entry name" value="ATPase_P-typ_transduc_dom_A_sf"/>
</dbReference>
<proteinExistence type="inferred from homology"/>
<dbReference type="SFLD" id="SFLDF00027">
    <property type="entry name" value="p-type_atpase"/>
    <property type="match status" value="1"/>
</dbReference>
<name>A0ABU7WVU8_9ACTN</name>
<evidence type="ECO:0000256" key="3">
    <source>
        <dbReference type="ARBA" id="ARBA00022692"/>
    </source>
</evidence>
<feature type="transmembrane region" description="Helical" evidence="10">
    <location>
        <begin position="719"/>
        <end position="739"/>
    </location>
</feature>
<keyword evidence="10" id="KW-1003">Cell membrane</keyword>
<dbReference type="Gene3D" id="3.40.1110.10">
    <property type="entry name" value="Calcium-transporting ATPase, cytoplasmic domain N"/>
    <property type="match status" value="1"/>
</dbReference>
<evidence type="ECO:0000313" key="13">
    <source>
        <dbReference type="EMBL" id="MEF3115401.1"/>
    </source>
</evidence>
<dbReference type="Gene3D" id="3.40.50.1000">
    <property type="entry name" value="HAD superfamily/HAD-like"/>
    <property type="match status" value="1"/>
</dbReference>
<dbReference type="PROSITE" id="PS00154">
    <property type="entry name" value="ATPASE_E1_E2"/>
    <property type="match status" value="1"/>
</dbReference>
<keyword evidence="4 10" id="KW-0479">Metal-binding</keyword>
<keyword evidence="8 10" id="KW-1133">Transmembrane helix</keyword>
<dbReference type="InterPro" id="IPR036412">
    <property type="entry name" value="HAD-like_sf"/>
</dbReference>
<feature type="transmembrane region" description="Helical" evidence="10">
    <location>
        <begin position="120"/>
        <end position="139"/>
    </location>
</feature>